<accession>A0A0H5QGZ3</accession>
<feature type="active site" description="Glycyl thioester intermediate" evidence="15">
    <location>
        <position position="961"/>
    </location>
</feature>
<sequence>MATNHSGDGRHSGDNTSRRGGRSRSRRARGGKPHHGRNSTPQSTPGSYEDADSEIIRFAKQNDVVGLAQELESCNRDFQSWTPSFTLPYPRLEAQEKKNPLIAAAANDAIDAMQLLLHKGVDPNSLGSVGITALTAATVHGHDDVALFLLSQGASVDVSGPTGITALHAAAQFRRVDLIETFAEHPTCNVNAVDIDDQTALHKAAIALCSGAISSLLNHGAAVTHDKGGFSALYYSSKEYEKHSKHLRKPKNKGRGGHFQNPVHHGLPSLSSLLECVVSLANATPFLYDTFRTVSDRHARDAIVRSIGAERVMAVLALRTEALEDTELFNEILLTLVRTLKADKRPLRVSSSDLCRVLTTMVTEASRNSLSAFASLLTQPYCAVQISLDDVAQIASALQAACRMCIFGHQPYVDFSIDFVHTMTIAWLRLVCALAEKTPVEDLNALGAQFDHFWNMLDECLIDIDFNIQEADRFAVLIFAYFHHSQVFPLNTASLQEITPTVPRPFIVASDDEAGSIALAAASRKRGQRLNRHGEPGFAHVPKITWFVKSKPISLRFQQFASRRYNAIRHIADDTEEYWGKYFGYMLRVGDISRRSYYIQLAASRSHSLETNPVSINRFLMTGSHADGDAYEHFVQQMMTLPPAAFEISLPIEFLHEPGIGEGPLRELLQMVSKILFPLQPRDASSTLASLFVVAPSGNAFHLSSPPIDLDSAAEQHLFLHWEMAGRMTGLSVTTSFPLGVRFTDALLRRMLDLDQHEGEDVKDKTLLLAGFDDDLAVRLRWLAHNEIDALGLDMRWSYTDITLCRDVPLVPGGQDMVVQDSNKLEFISTLVERRLWGTAEQKALTSAFIKGFQDVLQTADCISSLSVGDLSHLLQGAQALDLNWMRIELVSYSYGYNAESPVIVWFWRYVSELDAERLSRLLQFWSGSPVPPLPHSMVTDHWTICPHLRPVSSLPSSATCTRQLSIPRYVSFEQLMTKFNTALEFGYIGYSST</sequence>
<dbReference type="Gene3D" id="3.90.1750.10">
    <property type="entry name" value="Hect, E3 ligase catalytic domains"/>
    <property type="match status" value="1"/>
</dbReference>
<dbReference type="SMART" id="SM00119">
    <property type="entry name" value="HECTc"/>
    <property type="match status" value="1"/>
</dbReference>
<evidence type="ECO:0000259" key="17">
    <source>
        <dbReference type="PROSITE" id="PS50237"/>
    </source>
</evidence>
<evidence type="ECO:0000256" key="3">
    <source>
        <dbReference type="ARBA" id="ARBA00004906"/>
    </source>
</evidence>
<dbReference type="Pfam" id="PF12796">
    <property type="entry name" value="Ank_2"/>
    <property type="match status" value="1"/>
</dbReference>
<evidence type="ECO:0000313" key="18">
    <source>
        <dbReference type="EMBL" id="CRZ01255.1"/>
    </source>
</evidence>
<evidence type="ECO:0000256" key="12">
    <source>
        <dbReference type="ARBA" id="ARBA00041409"/>
    </source>
</evidence>
<dbReference type="EC" id="2.3.2.26" evidence="4"/>
<feature type="repeat" description="ANK" evidence="14">
    <location>
        <begin position="129"/>
        <end position="161"/>
    </location>
</feature>
<evidence type="ECO:0000256" key="1">
    <source>
        <dbReference type="ARBA" id="ARBA00000885"/>
    </source>
</evidence>
<dbReference type="Gene3D" id="3.30.2160.10">
    <property type="entry name" value="Hect, E3 ligase catalytic domain"/>
    <property type="match status" value="1"/>
</dbReference>
<dbReference type="EMBL" id="HACM01000813">
    <property type="protein sequence ID" value="CRZ01255.1"/>
    <property type="molecule type" value="Transcribed_RNA"/>
</dbReference>
<feature type="compositionally biased region" description="Basic and acidic residues" evidence="16">
    <location>
        <begin position="7"/>
        <end position="17"/>
    </location>
</feature>
<comment type="subcellular location">
    <subcellularLocation>
        <location evidence="2">Endoplasmic reticulum</location>
    </subcellularLocation>
    <subcellularLocation>
        <location evidence="10">Golgi apparatus</location>
        <location evidence="10">Golgi stack membrane</location>
    </subcellularLocation>
</comment>
<dbReference type="Gene3D" id="1.25.40.20">
    <property type="entry name" value="Ankyrin repeat-containing domain"/>
    <property type="match status" value="1"/>
</dbReference>
<comment type="catalytic activity">
    <reaction evidence="1">
        <text>S-ubiquitinyl-[E2 ubiquitin-conjugating enzyme]-L-cysteine + [acceptor protein]-L-lysine = [E2 ubiquitin-conjugating enzyme]-L-cysteine + N(6)-ubiquitinyl-[acceptor protein]-L-lysine.</text>
        <dbReference type="EC" id="2.3.2.26"/>
    </reaction>
</comment>
<keyword evidence="7" id="KW-0256">Endoplasmic reticulum</keyword>
<dbReference type="GO" id="GO:0000209">
    <property type="term" value="P:protein polyubiquitination"/>
    <property type="evidence" value="ECO:0007669"/>
    <property type="project" value="TreeGrafter"/>
</dbReference>
<dbReference type="PANTHER" id="PTHR11254:SF67">
    <property type="entry name" value="E3 UBIQUITIN-PROTEIN LIGASE HUWE1"/>
    <property type="match status" value="1"/>
</dbReference>
<evidence type="ECO:0000256" key="16">
    <source>
        <dbReference type="SAM" id="MobiDB-lite"/>
    </source>
</evidence>
<dbReference type="SUPFAM" id="SSF56204">
    <property type="entry name" value="Hect, E3 ligase catalytic domain"/>
    <property type="match status" value="1"/>
</dbReference>
<dbReference type="InterPro" id="IPR035983">
    <property type="entry name" value="Hect_E3_ubiquitin_ligase"/>
</dbReference>
<keyword evidence="14" id="KW-0040">ANK repeat</keyword>
<dbReference type="SMART" id="SM00248">
    <property type="entry name" value="ANK"/>
    <property type="match status" value="4"/>
</dbReference>
<keyword evidence="9" id="KW-0131">Cell cycle</keyword>
<dbReference type="PROSITE" id="PS50297">
    <property type="entry name" value="ANK_REP_REGION"/>
    <property type="match status" value="1"/>
</dbReference>
<dbReference type="GO" id="GO:0006511">
    <property type="term" value="P:ubiquitin-dependent protein catabolic process"/>
    <property type="evidence" value="ECO:0007669"/>
    <property type="project" value="TreeGrafter"/>
</dbReference>
<name>A0A0H5QGZ3_9EUKA</name>
<reference evidence="18" key="1">
    <citation type="submission" date="2015-04" db="EMBL/GenBank/DDBJ databases">
        <title>The genome sequence of the plant pathogenic Rhizarian Plasmodiophora brassicae reveals insights in its biotrophic life cycle and the origin of chitin synthesis.</title>
        <authorList>
            <person name="Schwelm A."/>
            <person name="Fogelqvist J."/>
            <person name="Knaust A."/>
            <person name="Julke S."/>
            <person name="Lilja T."/>
            <person name="Dhandapani V."/>
            <person name="Bonilla-Rosso G."/>
            <person name="Karlsson M."/>
            <person name="Shevchenko A."/>
            <person name="Choi S.R."/>
            <person name="Kim H.G."/>
            <person name="Park J.Y."/>
            <person name="Lim Y.P."/>
            <person name="Ludwig-Muller J."/>
            <person name="Dixelius C."/>
        </authorList>
    </citation>
    <scope>NUCLEOTIDE SEQUENCE</scope>
    <source>
        <tissue evidence="18">Potato root galls</tissue>
    </source>
</reference>
<dbReference type="SUPFAM" id="SSF48403">
    <property type="entry name" value="Ankyrin repeat"/>
    <property type="match status" value="1"/>
</dbReference>
<evidence type="ECO:0000256" key="7">
    <source>
        <dbReference type="ARBA" id="ARBA00022824"/>
    </source>
</evidence>
<evidence type="ECO:0000256" key="5">
    <source>
        <dbReference type="ARBA" id="ARBA00022679"/>
    </source>
</evidence>
<keyword evidence="8" id="KW-0333">Golgi apparatus</keyword>
<dbReference type="Pfam" id="PF00632">
    <property type="entry name" value="HECT"/>
    <property type="match status" value="1"/>
</dbReference>
<dbReference type="InterPro" id="IPR000569">
    <property type="entry name" value="HECT_dom"/>
</dbReference>
<comment type="pathway">
    <text evidence="3">Protein modification; protein ubiquitination.</text>
</comment>
<feature type="compositionally biased region" description="Basic residues" evidence="16">
    <location>
        <begin position="19"/>
        <end position="37"/>
    </location>
</feature>
<evidence type="ECO:0000256" key="10">
    <source>
        <dbReference type="ARBA" id="ARBA00037859"/>
    </source>
</evidence>
<protein>
    <recommendedName>
        <fullName evidence="11">E3 ubiquitin-protein ligase HACE1</fullName>
        <ecNumber evidence="4">2.3.2.26</ecNumber>
    </recommendedName>
    <alternativeName>
        <fullName evidence="13">HECT domain and ankyrin repeat-containing E3 ubiquitin-protein ligase 1</fullName>
    </alternativeName>
    <alternativeName>
        <fullName evidence="12">HECT-type E3 ubiquitin transferase HACE1</fullName>
    </alternativeName>
</protein>
<keyword evidence="6 15" id="KW-0833">Ubl conjugation pathway</keyword>
<dbReference type="AlphaFoldDB" id="A0A0H5QGZ3"/>
<keyword evidence="5" id="KW-0808">Transferase</keyword>
<evidence type="ECO:0000256" key="11">
    <source>
        <dbReference type="ARBA" id="ARBA00040370"/>
    </source>
</evidence>
<dbReference type="GO" id="GO:0032580">
    <property type="term" value="C:Golgi cisterna membrane"/>
    <property type="evidence" value="ECO:0007669"/>
    <property type="project" value="UniProtKB-SubCell"/>
</dbReference>
<dbReference type="InterPro" id="IPR002110">
    <property type="entry name" value="Ankyrin_rpt"/>
</dbReference>
<dbReference type="InterPro" id="IPR036770">
    <property type="entry name" value="Ankyrin_rpt-contain_sf"/>
</dbReference>
<evidence type="ECO:0000256" key="8">
    <source>
        <dbReference type="ARBA" id="ARBA00023034"/>
    </source>
</evidence>
<dbReference type="PANTHER" id="PTHR11254">
    <property type="entry name" value="HECT DOMAIN UBIQUITIN-PROTEIN LIGASE"/>
    <property type="match status" value="1"/>
</dbReference>
<dbReference type="Gene3D" id="3.30.2410.10">
    <property type="entry name" value="Hect, E3 ligase catalytic domain"/>
    <property type="match status" value="1"/>
</dbReference>
<feature type="domain" description="HECT" evidence="17">
    <location>
        <begin position="642"/>
        <end position="994"/>
    </location>
</feature>
<evidence type="ECO:0000256" key="4">
    <source>
        <dbReference type="ARBA" id="ARBA00012485"/>
    </source>
</evidence>
<evidence type="ECO:0000256" key="14">
    <source>
        <dbReference type="PROSITE-ProRule" id="PRU00023"/>
    </source>
</evidence>
<dbReference type="PROSITE" id="PS50237">
    <property type="entry name" value="HECT"/>
    <property type="match status" value="1"/>
</dbReference>
<evidence type="ECO:0000256" key="2">
    <source>
        <dbReference type="ARBA" id="ARBA00004240"/>
    </source>
</evidence>
<organism evidence="18">
    <name type="scientific">Spongospora subterranea</name>
    <dbReference type="NCBI Taxonomy" id="70186"/>
    <lineage>
        <taxon>Eukaryota</taxon>
        <taxon>Sar</taxon>
        <taxon>Rhizaria</taxon>
        <taxon>Endomyxa</taxon>
        <taxon>Phytomyxea</taxon>
        <taxon>Plasmodiophorida</taxon>
        <taxon>Plasmodiophoridae</taxon>
        <taxon>Spongospora</taxon>
    </lineage>
</organism>
<feature type="region of interest" description="Disordered" evidence="16">
    <location>
        <begin position="1"/>
        <end position="50"/>
    </location>
</feature>
<dbReference type="GO" id="GO:0061630">
    <property type="term" value="F:ubiquitin protein ligase activity"/>
    <property type="evidence" value="ECO:0007669"/>
    <property type="project" value="UniProtKB-EC"/>
</dbReference>
<dbReference type="GO" id="GO:0005783">
    <property type="term" value="C:endoplasmic reticulum"/>
    <property type="evidence" value="ECO:0007669"/>
    <property type="project" value="UniProtKB-SubCell"/>
</dbReference>
<dbReference type="InterPro" id="IPR050409">
    <property type="entry name" value="E3_ubiq-protein_ligase"/>
</dbReference>
<evidence type="ECO:0000256" key="15">
    <source>
        <dbReference type="PROSITE-ProRule" id="PRU00104"/>
    </source>
</evidence>
<evidence type="ECO:0000256" key="6">
    <source>
        <dbReference type="ARBA" id="ARBA00022786"/>
    </source>
</evidence>
<evidence type="ECO:0000256" key="13">
    <source>
        <dbReference type="ARBA" id="ARBA00042378"/>
    </source>
</evidence>
<proteinExistence type="predicted"/>
<evidence type="ECO:0000256" key="9">
    <source>
        <dbReference type="ARBA" id="ARBA00023306"/>
    </source>
</evidence>
<dbReference type="PROSITE" id="PS50088">
    <property type="entry name" value="ANK_REPEAT"/>
    <property type="match status" value="1"/>
</dbReference>